<dbReference type="EMBL" id="JAKZEL010000020">
    <property type="protein sequence ID" value="KAI4533904.1"/>
    <property type="molecule type" value="Genomic_DNA"/>
</dbReference>
<keyword evidence="2" id="KW-1185">Reference proteome</keyword>
<dbReference type="Proteomes" id="UP001214576">
    <property type="component" value="Unassembled WGS sequence"/>
</dbReference>
<name>A0AAD4Y3Q9_OVIAM</name>
<proteinExistence type="predicted"/>
<reference evidence="1" key="1">
    <citation type="submission" date="2022-03" db="EMBL/GenBank/DDBJ databases">
        <title>Genomic analyses of argali, domestic sheep and their hybrids provide insights into chromosomal evolution, heterosis and genetic basis of agronomic traits.</title>
        <authorList>
            <person name="Li M."/>
        </authorList>
    </citation>
    <scope>NUCLEOTIDE SEQUENCE</scope>
    <source>
        <strain evidence="1">CAU-MHL-2022a</strain>
        <tissue evidence="1">Skin</tissue>
    </source>
</reference>
<gene>
    <name evidence="1" type="ORF">MG293_016923</name>
</gene>
<evidence type="ECO:0000313" key="2">
    <source>
        <dbReference type="Proteomes" id="UP001214576"/>
    </source>
</evidence>
<accession>A0AAD4Y3Q9</accession>
<protein>
    <submittedName>
        <fullName evidence="1">Uncharacterized protein</fullName>
    </submittedName>
</protein>
<dbReference type="AlphaFoldDB" id="A0AAD4Y3Q9"/>
<feature type="non-terminal residue" evidence="1">
    <location>
        <position position="1"/>
    </location>
</feature>
<evidence type="ECO:0000313" key="1">
    <source>
        <dbReference type="EMBL" id="KAI4533904.1"/>
    </source>
</evidence>
<comment type="caution">
    <text evidence="1">The sequence shown here is derived from an EMBL/GenBank/DDBJ whole genome shotgun (WGS) entry which is preliminary data.</text>
</comment>
<sequence>MQSLLRQGHPEAGPLRCHGDCDRVTGVRTCCRGTFLSGVATFLWACLQYSGPMDLKEKHE</sequence>
<organism evidence="1 2">
    <name type="scientific">Ovis ammon polii</name>
    <dbReference type="NCBI Taxonomy" id="230172"/>
    <lineage>
        <taxon>Eukaryota</taxon>
        <taxon>Metazoa</taxon>
        <taxon>Chordata</taxon>
        <taxon>Craniata</taxon>
        <taxon>Vertebrata</taxon>
        <taxon>Euteleostomi</taxon>
        <taxon>Mammalia</taxon>
        <taxon>Eutheria</taxon>
        <taxon>Laurasiatheria</taxon>
        <taxon>Artiodactyla</taxon>
        <taxon>Ruminantia</taxon>
        <taxon>Pecora</taxon>
        <taxon>Bovidae</taxon>
        <taxon>Caprinae</taxon>
        <taxon>Ovis</taxon>
    </lineage>
</organism>